<comment type="caution">
    <text evidence="1">The sequence shown here is derived from an EMBL/GenBank/DDBJ whole genome shotgun (WGS) entry which is preliminary data.</text>
</comment>
<sequence>MSSLPVEHDTQKTSAIGADPYLGATQGAPLDKGLMAVLTLATHFKAEPFDAREIAFGDFAGYGKWKKSEATGVHAEVLIIRAWLALLVNPSGDYQGVPLATAISQLRGRKIQASQPACWCCAKLMKQYGILFPSTAGSKPLAGWRHPLAGKTVPNADIPAKESDITDEWLNKVQSGFK</sequence>
<dbReference type="EMBL" id="QUSW01000011">
    <property type="protein sequence ID" value="RQP21409.1"/>
    <property type="molecule type" value="Genomic_DNA"/>
</dbReference>
<dbReference type="Proteomes" id="UP000267464">
    <property type="component" value="Unassembled WGS sequence"/>
</dbReference>
<dbReference type="AlphaFoldDB" id="A0A3N7JIZ8"/>
<evidence type="ECO:0000313" key="1">
    <source>
        <dbReference type="EMBL" id="RQP21409.1"/>
    </source>
</evidence>
<keyword evidence="2" id="KW-1185">Reference proteome</keyword>
<reference evidence="1 2" key="2">
    <citation type="submission" date="2018-12" db="EMBL/GenBank/DDBJ databases">
        <title>Rhizobacter gummiphilus sp. nov., a rubber-degrading bacterium isolated from the soil of a botanical garden in Japan.</title>
        <authorList>
            <person name="Shunsuke S.S."/>
        </authorList>
    </citation>
    <scope>NUCLEOTIDE SEQUENCE [LARGE SCALE GENOMIC DNA]</scope>
    <source>
        <strain evidence="1 2">S-16</strain>
    </source>
</reference>
<organism evidence="1 2">
    <name type="scientific">Piscinibacter terrae</name>
    <dbReference type="NCBI Taxonomy" id="2496871"/>
    <lineage>
        <taxon>Bacteria</taxon>
        <taxon>Pseudomonadati</taxon>
        <taxon>Pseudomonadota</taxon>
        <taxon>Betaproteobacteria</taxon>
        <taxon>Burkholderiales</taxon>
        <taxon>Sphaerotilaceae</taxon>
        <taxon>Piscinibacter</taxon>
    </lineage>
</organism>
<accession>A0A3N7JIZ8</accession>
<name>A0A3N7JIZ8_9BURK</name>
<dbReference type="RefSeq" id="WP_124543781.1">
    <property type="nucleotide sequence ID" value="NZ_QUSW01000011.1"/>
</dbReference>
<protein>
    <submittedName>
        <fullName evidence="1">Uncharacterized protein</fullName>
    </submittedName>
</protein>
<gene>
    <name evidence="1" type="ORF">DZC73_28420</name>
</gene>
<evidence type="ECO:0000313" key="2">
    <source>
        <dbReference type="Proteomes" id="UP000267464"/>
    </source>
</evidence>
<proteinExistence type="predicted"/>
<reference evidence="1 2" key="1">
    <citation type="submission" date="2018-08" db="EMBL/GenBank/DDBJ databases">
        <authorList>
            <person name="Khan S.A."/>
            <person name="Jeon C.O."/>
            <person name="Chun B.H."/>
            <person name="Jeong S.E."/>
        </authorList>
    </citation>
    <scope>NUCLEOTIDE SEQUENCE [LARGE SCALE GENOMIC DNA]</scope>
    <source>
        <strain evidence="1 2">S-16</strain>
    </source>
</reference>